<dbReference type="EMBL" id="JADQDF010000001">
    <property type="protein sequence ID" value="MBW0127161.1"/>
    <property type="molecule type" value="Genomic_DNA"/>
</dbReference>
<name>A0ABS6U4J6_9PSEU</name>
<feature type="compositionally biased region" description="Polar residues" evidence="1">
    <location>
        <begin position="415"/>
        <end position="424"/>
    </location>
</feature>
<dbReference type="InterPro" id="IPR003673">
    <property type="entry name" value="CoA-Trfase_fam_III"/>
</dbReference>
<evidence type="ECO:0000313" key="2">
    <source>
        <dbReference type="EMBL" id="MBW0127161.1"/>
    </source>
</evidence>
<reference evidence="2 3" key="1">
    <citation type="submission" date="2020-11" db="EMBL/GenBank/DDBJ databases">
        <title>Pseudonocardia abyssalis sp. nov. and Pseudonocardia oceani sp. nov., description and phylogenomic analysis of two novel actinomycetes isolated from the deep Southern Ocean.</title>
        <authorList>
            <person name="Parra J."/>
        </authorList>
    </citation>
    <scope>NUCLEOTIDE SEQUENCE [LARGE SCALE GENOMIC DNA]</scope>
    <source>
        <strain evidence="3">KRD185</strain>
    </source>
</reference>
<dbReference type="GO" id="GO:0016740">
    <property type="term" value="F:transferase activity"/>
    <property type="evidence" value="ECO:0007669"/>
    <property type="project" value="UniProtKB-KW"/>
</dbReference>
<dbReference type="RefSeq" id="WP_218595396.1">
    <property type="nucleotide sequence ID" value="NZ_JADQDF010000001.1"/>
</dbReference>
<accession>A0ABS6U4J6</accession>
<dbReference type="PANTHER" id="PTHR48228">
    <property type="entry name" value="SUCCINYL-COA--D-CITRAMALATE COA-TRANSFERASE"/>
    <property type="match status" value="1"/>
</dbReference>
<keyword evidence="2" id="KW-0808">Transferase</keyword>
<dbReference type="Pfam" id="PF02515">
    <property type="entry name" value="CoA_transf_3"/>
    <property type="match status" value="1"/>
</dbReference>
<comment type="caution">
    <text evidence="2">The sequence shown here is derived from an EMBL/GenBank/DDBJ whole genome shotgun (WGS) entry which is preliminary data.</text>
</comment>
<gene>
    <name evidence="2" type="ORF">I4I82_05640</name>
</gene>
<organism evidence="2 3">
    <name type="scientific">Pseudonocardia oceani</name>
    <dbReference type="NCBI Taxonomy" id="2792013"/>
    <lineage>
        <taxon>Bacteria</taxon>
        <taxon>Bacillati</taxon>
        <taxon>Actinomycetota</taxon>
        <taxon>Actinomycetes</taxon>
        <taxon>Pseudonocardiales</taxon>
        <taxon>Pseudonocardiaceae</taxon>
        <taxon>Pseudonocardia</taxon>
    </lineage>
</organism>
<protein>
    <submittedName>
        <fullName evidence="2">CoA transferase</fullName>
    </submittedName>
</protein>
<evidence type="ECO:0000256" key="1">
    <source>
        <dbReference type="SAM" id="MobiDB-lite"/>
    </source>
</evidence>
<sequence>MTTPLRQVWSELGGDPAAPGRLAVTGPPAVLRSAFDVTGAGVAAVGASLLAATDRPVGLDTRTLAIALRSERYVLRRGTSLGAPFDPLSAFHRTADGWLRLHANYPWHRAAALRVLGCTEAQVPSAIAERTGVELEAAVHAAGGVAAAVRTQERWRAETGAPPPLVEQRVVGEAPPRPVRRPRVLDLTRVIAGPVATRTLALHGADVLRLDAPDRPEIPLQAADTLPGKRSALLDLADEGRREELLGDADVVVTGYRPGALDAFGLAPDALALRHPGLVVVTLSAWGEQGPWGGRRGFDSLVQAACGIAVEEGSIDAPGALPAQALDHTTGYLGAAAALLALAAQRREGGTRHVRLSLVGTAAWLQGLARGAAVDVPEVDPAPHLQEMGDLTLAAPPGTVDGSPLRWPRPAPSFGTATPTWVAS</sequence>
<keyword evidence="3" id="KW-1185">Reference proteome</keyword>
<evidence type="ECO:0000313" key="3">
    <source>
        <dbReference type="Proteomes" id="UP000694300"/>
    </source>
</evidence>
<dbReference type="InterPro" id="IPR050509">
    <property type="entry name" value="CoA-transferase_III"/>
</dbReference>
<feature type="region of interest" description="Disordered" evidence="1">
    <location>
        <begin position="397"/>
        <end position="424"/>
    </location>
</feature>
<dbReference type="Proteomes" id="UP000694300">
    <property type="component" value="Unassembled WGS sequence"/>
</dbReference>
<proteinExistence type="predicted"/>
<dbReference type="PANTHER" id="PTHR48228:SF4">
    <property type="entry name" value="BLR3030 PROTEIN"/>
    <property type="match status" value="1"/>
</dbReference>